<evidence type="ECO:0008006" key="10">
    <source>
        <dbReference type="Google" id="ProtNLM"/>
    </source>
</evidence>
<dbReference type="InterPro" id="IPR018528">
    <property type="entry name" value="Preph_deHydtase_CS"/>
</dbReference>
<dbReference type="GO" id="GO:0005737">
    <property type="term" value="C:cytoplasm"/>
    <property type="evidence" value="ECO:0007669"/>
    <property type="project" value="TreeGrafter"/>
</dbReference>
<reference evidence="8 9" key="1">
    <citation type="submission" date="2023-10" db="EMBL/GenBank/DDBJ databases">
        <title>Draft Genome Sequence of Candida saopaulonensis from a very Premature Infant with Sepsis.</title>
        <authorList>
            <person name="Ning Y."/>
            <person name="Dai R."/>
            <person name="Xiao M."/>
            <person name="Xu Y."/>
            <person name="Yan Q."/>
            <person name="Zhang L."/>
        </authorList>
    </citation>
    <scope>NUCLEOTIDE SEQUENCE [LARGE SCALE GENOMIC DNA]</scope>
    <source>
        <strain evidence="8 9">19XY460</strain>
    </source>
</reference>
<name>A0AAX4HAA0_9ASCO</name>
<dbReference type="PROSITE" id="PS00857">
    <property type="entry name" value="PREPHENATE_DEHYDR_1"/>
    <property type="match status" value="1"/>
</dbReference>
<keyword evidence="3" id="KW-0584">Phenylalanine biosynthesis</keyword>
<evidence type="ECO:0000313" key="9">
    <source>
        <dbReference type="Proteomes" id="UP001338582"/>
    </source>
</evidence>
<dbReference type="InterPro" id="IPR001086">
    <property type="entry name" value="Preph_deHydtase"/>
</dbReference>
<dbReference type="Gene3D" id="3.40.190.10">
    <property type="entry name" value="Periplasmic binding protein-like II"/>
    <property type="match status" value="1"/>
</dbReference>
<keyword evidence="4" id="KW-0456">Lyase</keyword>
<dbReference type="KEGG" id="asau:88173714"/>
<comment type="pathway">
    <text evidence="5">Amino-acid biosynthesis.</text>
</comment>
<gene>
    <name evidence="8" type="ORF">PUMCH_002650</name>
</gene>
<keyword evidence="2" id="KW-0057">Aromatic amino acid biosynthesis</keyword>
<dbReference type="CDD" id="cd04905">
    <property type="entry name" value="ACT_CM-PDT"/>
    <property type="match status" value="1"/>
</dbReference>
<dbReference type="SUPFAM" id="SSF55021">
    <property type="entry name" value="ACT-like"/>
    <property type="match status" value="1"/>
</dbReference>
<dbReference type="InterPro" id="IPR002912">
    <property type="entry name" value="ACT_dom"/>
</dbReference>
<keyword evidence="1" id="KW-0028">Amino-acid biosynthesis</keyword>
<evidence type="ECO:0000256" key="3">
    <source>
        <dbReference type="ARBA" id="ARBA00023222"/>
    </source>
</evidence>
<dbReference type="SUPFAM" id="SSF53850">
    <property type="entry name" value="Periplasmic binding protein-like II"/>
    <property type="match status" value="1"/>
</dbReference>
<evidence type="ECO:0000259" key="7">
    <source>
        <dbReference type="PROSITE" id="PS51671"/>
    </source>
</evidence>
<keyword evidence="9" id="KW-1185">Reference proteome</keyword>
<dbReference type="GO" id="GO:0004664">
    <property type="term" value="F:prephenate dehydratase activity"/>
    <property type="evidence" value="ECO:0007669"/>
    <property type="project" value="InterPro"/>
</dbReference>
<accession>A0AAX4HAA0</accession>
<dbReference type="InterPro" id="IPR045865">
    <property type="entry name" value="ACT-like_dom_sf"/>
</dbReference>
<dbReference type="GeneID" id="88173714"/>
<evidence type="ECO:0000313" key="8">
    <source>
        <dbReference type="EMBL" id="WPK25339.1"/>
    </source>
</evidence>
<sequence length="167" mass="18495">MNSNETVKKWTRVDTQSTAQAAEIVAKDTSNTSACISSILSSELYELPILVPNVEDKKENTTRFLVLAQNASSSPSRVEGQHYITSLMFVLGHNDPGALCQALDLFRRNNVNLHSIASRPSGRAQWEYVFFVEIEGHSSDDAVTQSLRELKSNCSQTATLGLFSREQ</sequence>
<feature type="domain" description="Prephenate dehydratase" evidence="6">
    <location>
        <begin position="1"/>
        <end position="69"/>
    </location>
</feature>
<dbReference type="RefSeq" id="XP_062877721.1">
    <property type="nucleotide sequence ID" value="XM_063021651.1"/>
</dbReference>
<dbReference type="PROSITE" id="PS51671">
    <property type="entry name" value="ACT"/>
    <property type="match status" value="1"/>
</dbReference>
<dbReference type="Proteomes" id="UP001338582">
    <property type="component" value="Chromosome 3"/>
</dbReference>
<proteinExistence type="predicted"/>
<evidence type="ECO:0000256" key="2">
    <source>
        <dbReference type="ARBA" id="ARBA00023141"/>
    </source>
</evidence>
<dbReference type="Pfam" id="PF01842">
    <property type="entry name" value="ACT"/>
    <property type="match status" value="1"/>
</dbReference>
<evidence type="ECO:0000256" key="5">
    <source>
        <dbReference type="ARBA" id="ARBA00029440"/>
    </source>
</evidence>
<dbReference type="Pfam" id="PF00800">
    <property type="entry name" value="PDT"/>
    <property type="match status" value="1"/>
</dbReference>
<dbReference type="AlphaFoldDB" id="A0AAX4HAA0"/>
<feature type="domain" description="ACT" evidence="7">
    <location>
        <begin position="87"/>
        <end position="165"/>
    </location>
</feature>
<organism evidence="8 9">
    <name type="scientific">Australozyma saopauloensis</name>
    <dbReference type="NCBI Taxonomy" id="291208"/>
    <lineage>
        <taxon>Eukaryota</taxon>
        <taxon>Fungi</taxon>
        <taxon>Dikarya</taxon>
        <taxon>Ascomycota</taxon>
        <taxon>Saccharomycotina</taxon>
        <taxon>Pichiomycetes</taxon>
        <taxon>Metschnikowiaceae</taxon>
        <taxon>Australozyma</taxon>
    </lineage>
</organism>
<dbReference type="PANTHER" id="PTHR21022">
    <property type="entry name" value="PREPHENATE DEHYDRATASE P PROTEIN"/>
    <property type="match status" value="1"/>
</dbReference>
<dbReference type="PROSITE" id="PS51171">
    <property type="entry name" value="PREPHENATE_DEHYDR_3"/>
    <property type="match status" value="1"/>
</dbReference>
<evidence type="ECO:0000259" key="6">
    <source>
        <dbReference type="PROSITE" id="PS51171"/>
    </source>
</evidence>
<dbReference type="GO" id="GO:0009094">
    <property type="term" value="P:L-phenylalanine biosynthetic process"/>
    <property type="evidence" value="ECO:0007669"/>
    <property type="project" value="UniProtKB-KW"/>
</dbReference>
<protein>
    <recommendedName>
        <fullName evidence="10">Prephenate dehydratase</fullName>
    </recommendedName>
</protein>
<dbReference type="Gene3D" id="3.30.70.260">
    <property type="match status" value="1"/>
</dbReference>
<dbReference type="EMBL" id="CP138896">
    <property type="protein sequence ID" value="WPK25339.1"/>
    <property type="molecule type" value="Genomic_DNA"/>
</dbReference>
<evidence type="ECO:0000256" key="4">
    <source>
        <dbReference type="ARBA" id="ARBA00023239"/>
    </source>
</evidence>
<dbReference type="PANTHER" id="PTHR21022:SF19">
    <property type="entry name" value="PREPHENATE DEHYDRATASE-RELATED"/>
    <property type="match status" value="1"/>
</dbReference>
<evidence type="ECO:0000256" key="1">
    <source>
        <dbReference type="ARBA" id="ARBA00022605"/>
    </source>
</evidence>